<keyword evidence="1" id="KW-0812">Transmembrane</keyword>
<dbReference type="InterPro" id="IPR010791">
    <property type="entry name" value="AttH_dom"/>
</dbReference>
<dbReference type="Proteomes" id="UP000321787">
    <property type="component" value="Unassembled WGS sequence"/>
</dbReference>
<proteinExistence type="predicted"/>
<feature type="domain" description="AttH" evidence="2">
    <location>
        <begin position="78"/>
        <end position="247"/>
    </location>
</feature>
<reference evidence="3 4" key="1">
    <citation type="submission" date="2019-07" db="EMBL/GenBank/DDBJ databases">
        <title>Whole genome shotgun sequence of Aliivibrio fischeri NBRC 101058.</title>
        <authorList>
            <person name="Hosoyama A."/>
            <person name="Uohara A."/>
            <person name="Ohji S."/>
            <person name="Ichikawa N."/>
        </authorList>
    </citation>
    <scope>NUCLEOTIDE SEQUENCE [LARGE SCALE GENOMIC DNA]</scope>
    <source>
        <strain evidence="3 4">NBRC 101058</strain>
    </source>
</reference>
<comment type="caution">
    <text evidence="3">The sequence shown here is derived from an EMBL/GenBank/DDBJ whole genome shotgun (WGS) entry which is preliminary data.</text>
</comment>
<dbReference type="PANTHER" id="PTHR38591">
    <property type="entry name" value="HYDROLASE"/>
    <property type="match status" value="1"/>
</dbReference>
<keyword evidence="1" id="KW-0472">Membrane</keyword>
<dbReference type="Gene3D" id="2.40.370.10">
    <property type="entry name" value="AttH-like domain"/>
    <property type="match status" value="2"/>
</dbReference>
<dbReference type="AlphaFoldDB" id="A0A510UKK7"/>
<feature type="transmembrane region" description="Helical" evidence="1">
    <location>
        <begin position="12"/>
        <end position="30"/>
    </location>
</feature>
<evidence type="ECO:0000259" key="2">
    <source>
        <dbReference type="Pfam" id="PF07143"/>
    </source>
</evidence>
<dbReference type="SUPFAM" id="SSF159245">
    <property type="entry name" value="AttH-like"/>
    <property type="match status" value="1"/>
</dbReference>
<dbReference type="PANTHER" id="PTHR38591:SF1">
    <property type="entry name" value="BLL1000 PROTEIN"/>
    <property type="match status" value="1"/>
</dbReference>
<protein>
    <submittedName>
        <fullName evidence="3">Carotenoid 1,2-hydratase</fullName>
    </submittedName>
</protein>
<organism evidence="3 4">
    <name type="scientific">Aliivibrio fischeri</name>
    <name type="common">Vibrio fischeri</name>
    <dbReference type="NCBI Taxonomy" id="668"/>
    <lineage>
        <taxon>Bacteria</taxon>
        <taxon>Pseudomonadati</taxon>
        <taxon>Pseudomonadota</taxon>
        <taxon>Gammaproteobacteria</taxon>
        <taxon>Vibrionales</taxon>
        <taxon>Vibrionaceae</taxon>
        <taxon>Aliivibrio</taxon>
    </lineage>
</organism>
<dbReference type="Pfam" id="PF17186">
    <property type="entry name" value="Lipocalin_9"/>
    <property type="match status" value="1"/>
</dbReference>
<evidence type="ECO:0000256" key="1">
    <source>
        <dbReference type="SAM" id="Phobius"/>
    </source>
</evidence>
<dbReference type="PROSITE" id="PS51257">
    <property type="entry name" value="PROKAR_LIPOPROTEIN"/>
    <property type="match status" value="1"/>
</dbReference>
<sequence>MQNQNKKNSSLIISVLILIAILGCALAYYFNWQQVNVERNGEASTIFSHTDGAFFEPVLPDTPIVFPKDYQEHPEYQHEKWLMTVNAKNQNGDAIGIQWSMFRVSNDDRETKGWLDPRLYIAKVVITTKNGKWFAERLARGGIGQVGISQRPYRVWIDDWEWRSLGRTPFPGRLAASSDDFSLKLSLNSNTFPVLMGKKGYLKKHDFLPIASYEYIEPFIAVRGSVTFDNQTYTITGQGLLEHEWASGFFDENQYGRDWFAINLDNQTKLIVTQYRYQDHPPYQFGALLRKNGSYTLLSEEDLILQTLPARQLKNGRKVPLQWIINIPKYDINLTTQVMRNEQWLDAFIPYWQGPITTTGSHQASGFMQLAGY</sequence>
<evidence type="ECO:0000313" key="4">
    <source>
        <dbReference type="Proteomes" id="UP000321787"/>
    </source>
</evidence>
<dbReference type="InterPro" id="IPR023374">
    <property type="entry name" value="AttH-like_dom_sf"/>
</dbReference>
<keyword evidence="1" id="KW-1133">Transmembrane helix</keyword>
<gene>
    <name evidence="3" type="ORF">AFI02nite_30720</name>
</gene>
<name>A0A510UKK7_ALIFS</name>
<dbReference type="RefSeq" id="WP_146865458.1">
    <property type="nucleotide sequence ID" value="NZ_BJTZ01000023.1"/>
</dbReference>
<evidence type="ECO:0000313" key="3">
    <source>
        <dbReference type="EMBL" id="GEK15036.1"/>
    </source>
</evidence>
<accession>A0A510UKK7</accession>
<dbReference type="Pfam" id="PF07143">
    <property type="entry name" value="CrtC"/>
    <property type="match status" value="1"/>
</dbReference>
<dbReference type="EMBL" id="BJTZ01000023">
    <property type="protein sequence ID" value="GEK15036.1"/>
    <property type="molecule type" value="Genomic_DNA"/>
</dbReference>